<feature type="non-terminal residue" evidence="2">
    <location>
        <position position="36"/>
    </location>
</feature>
<sequence>MWQEWHEMQNFGTRNRATVQEQQRAPEQQWQKPSIG</sequence>
<comment type="caution">
    <text evidence="2">The sequence shown here is derived from an EMBL/GenBank/DDBJ whole genome shotgun (WGS) entry which is preliminary data.</text>
</comment>
<dbReference type="Proteomes" id="UP000265520">
    <property type="component" value="Unassembled WGS sequence"/>
</dbReference>
<name>A0A392R2M0_9FABA</name>
<protein>
    <submittedName>
        <fullName evidence="2">Uncharacterized protein</fullName>
    </submittedName>
</protein>
<organism evidence="2 3">
    <name type="scientific">Trifolium medium</name>
    <dbReference type="NCBI Taxonomy" id="97028"/>
    <lineage>
        <taxon>Eukaryota</taxon>
        <taxon>Viridiplantae</taxon>
        <taxon>Streptophyta</taxon>
        <taxon>Embryophyta</taxon>
        <taxon>Tracheophyta</taxon>
        <taxon>Spermatophyta</taxon>
        <taxon>Magnoliopsida</taxon>
        <taxon>eudicotyledons</taxon>
        <taxon>Gunneridae</taxon>
        <taxon>Pentapetalae</taxon>
        <taxon>rosids</taxon>
        <taxon>fabids</taxon>
        <taxon>Fabales</taxon>
        <taxon>Fabaceae</taxon>
        <taxon>Papilionoideae</taxon>
        <taxon>50 kb inversion clade</taxon>
        <taxon>NPAAA clade</taxon>
        <taxon>Hologalegina</taxon>
        <taxon>IRL clade</taxon>
        <taxon>Trifolieae</taxon>
        <taxon>Trifolium</taxon>
    </lineage>
</organism>
<evidence type="ECO:0000313" key="3">
    <source>
        <dbReference type="Proteomes" id="UP000265520"/>
    </source>
</evidence>
<feature type="compositionally biased region" description="Low complexity" evidence="1">
    <location>
        <begin position="20"/>
        <end position="36"/>
    </location>
</feature>
<proteinExistence type="predicted"/>
<reference evidence="2 3" key="1">
    <citation type="journal article" date="2018" name="Front. Plant Sci.">
        <title>Red Clover (Trifolium pratense) and Zigzag Clover (T. medium) - A Picture of Genomic Similarities and Differences.</title>
        <authorList>
            <person name="Dluhosova J."/>
            <person name="Istvanek J."/>
            <person name="Nedelnik J."/>
            <person name="Repkova J."/>
        </authorList>
    </citation>
    <scope>NUCLEOTIDE SEQUENCE [LARGE SCALE GENOMIC DNA]</scope>
    <source>
        <strain evidence="3">cv. 10/8</strain>
        <tissue evidence="2">Leaf</tissue>
    </source>
</reference>
<feature type="compositionally biased region" description="Polar residues" evidence="1">
    <location>
        <begin position="10"/>
        <end position="19"/>
    </location>
</feature>
<evidence type="ECO:0000256" key="1">
    <source>
        <dbReference type="SAM" id="MobiDB-lite"/>
    </source>
</evidence>
<keyword evidence="3" id="KW-1185">Reference proteome</keyword>
<feature type="region of interest" description="Disordered" evidence="1">
    <location>
        <begin position="1"/>
        <end position="36"/>
    </location>
</feature>
<accession>A0A392R2M0</accession>
<evidence type="ECO:0000313" key="2">
    <source>
        <dbReference type="EMBL" id="MCI30803.1"/>
    </source>
</evidence>
<dbReference type="AlphaFoldDB" id="A0A392R2M0"/>
<dbReference type="EMBL" id="LXQA010182320">
    <property type="protein sequence ID" value="MCI30803.1"/>
    <property type="molecule type" value="Genomic_DNA"/>
</dbReference>